<dbReference type="InterPro" id="IPR050570">
    <property type="entry name" value="Cell_wall_metabolism_enzyme"/>
</dbReference>
<evidence type="ECO:0000256" key="1">
    <source>
        <dbReference type="SAM" id="SignalP"/>
    </source>
</evidence>
<protein>
    <recommendedName>
        <fullName evidence="2">M23ase beta-sheet core domain-containing protein</fullName>
    </recommendedName>
</protein>
<reference evidence="4" key="1">
    <citation type="journal article" date="2019" name="Int. J. Syst. Evol. Microbiol.">
        <title>The Global Catalogue of Microorganisms (GCM) 10K type strain sequencing project: providing services to taxonomists for standard genome sequencing and annotation.</title>
        <authorList>
            <consortium name="The Broad Institute Genomics Platform"/>
            <consortium name="The Broad Institute Genome Sequencing Center for Infectious Disease"/>
            <person name="Wu L."/>
            <person name="Ma J."/>
        </authorList>
    </citation>
    <scope>NUCLEOTIDE SEQUENCE [LARGE SCALE GENOMIC DNA]</scope>
    <source>
        <strain evidence="4">JCM 16117</strain>
    </source>
</reference>
<feature type="chain" id="PRO_5046533922" description="M23ase beta-sheet core domain-containing protein" evidence="1">
    <location>
        <begin position="21"/>
        <end position="236"/>
    </location>
</feature>
<evidence type="ECO:0000313" key="3">
    <source>
        <dbReference type="EMBL" id="GAA2244648.1"/>
    </source>
</evidence>
<dbReference type="PANTHER" id="PTHR21666">
    <property type="entry name" value="PEPTIDASE-RELATED"/>
    <property type="match status" value="1"/>
</dbReference>
<dbReference type="SUPFAM" id="SSF51261">
    <property type="entry name" value="Duplicated hybrid motif"/>
    <property type="match status" value="1"/>
</dbReference>
<dbReference type="EMBL" id="BAAAQY010000011">
    <property type="protein sequence ID" value="GAA2244648.1"/>
    <property type="molecule type" value="Genomic_DNA"/>
</dbReference>
<evidence type="ECO:0000313" key="4">
    <source>
        <dbReference type="Proteomes" id="UP001500929"/>
    </source>
</evidence>
<organism evidence="3 4">
    <name type="scientific">Herbiconiux moechotypicola</name>
    <dbReference type="NCBI Taxonomy" id="637393"/>
    <lineage>
        <taxon>Bacteria</taxon>
        <taxon>Bacillati</taxon>
        <taxon>Actinomycetota</taxon>
        <taxon>Actinomycetes</taxon>
        <taxon>Micrococcales</taxon>
        <taxon>Microbacteriaceae</taxon>
        <taxon>Herbiconiux</taxon>
    </lineage>
</organism>
<name>A0ABP5QUJ0_9MICO</name>
<accession>A0ABP5QUJ0</accession>
<comment type="caution">
    <text evidence="3">The sequence shown here is derived from an EMBL/GenBank/DDBJ whole genome shotgun (WGS) entry which is preliminary data.</text>
</comment>
<dbReference type="Pfam" id="PF01551">
    <property type="entry name" value="Peptidase_M23"/>
    <property type="match status" value="1"/>
</dbReference>
<dbReference type="Gene3D" id="2.70.70.10">
    <property type="entry name" value="Glucose Permease (Domain IIA)"/>
    <property type="match status" value="1"/>
</dbReference>
<sequence>MVAFSFATLLVTATSLSAAALPVTSSPAPAQLAAEALPPQELLTASGPSASVLRDGYDATTPEELEAARAAERAALAAQRAAALGFRTAATYTNDTGSAVQWPFPVGVPISSGFGPRSSPGGIGSTNHKGLDLTPGQGKPIGAIAAGVVSTVQRTDGGGLGVYVVIDHVIDGQNVSSWYGHMLTGSPVVSVGDAVLPGQQIGSVGNTGTSTGAHLHLEVHVEGTPVDPYSWLVARN</sequence>
<feature type="signal peptide" evidence="1">
    <location>
        <begin position="1"/>
        <end position="20"/>
    </location>
</feature>
<gene>
    <name evidence="3" type="ORF">GCM10009851_32380</name>
</gene>
<feature type="domain" description="M23ase beta-sheet core" evidence="2">
    <location>
        <begin position="127"/>
        <end position="228"/>
    </location>
</feature>
<dbReference type="CDD" id="cd12797">
    <property type="entry name" value="M23_peptidase"/>
    <property type="match status" value="1"/>
</dbReference>
<dbReference type="InterPro" id="IPR016047">
    <property type="entry name" value="M23ase_b-sheet_dom"/>
</dbReference>
<evidence type="ECO:0000259" key="2">
    <source>
        <dbReference type="Pfam" id="PF01551"/>
    </source>
</evidence>
<dbReference type="InterPro" id="IPR011055">
    <property type="entry name" value="Dup_hybrid_motif"/>
</dbReference>
<keyword evidence="1" id="KW-0732">Signal</keyword>
<dbReference type="Proteomes" id="UP001500929">
    <property type="component" value="Unassembled WGS sequence"/>
</dbReference>
<keyword evidence="4" id="KW-1185">Reference proteome</keyword>
<dbReference type="PANTHER" id="PTHR21666:SF270">
    <property type="entry name" value="MUREIN HYDROLASE ACTIVATOR ENVC"/>
    <property type="match status" value="1"/>
</dbReference>
<proteinExistence type="predicted"/>